<dbReference type="AlphaFoldDB" id="A0A7S4VBU8"/>
<feature type="signal peptide" evidence="2">
    <location>
        <begin position="1"/>
        <end position="16"/>
    </location>
</feature>
<accession>A0A7S4VBU8</accession>
<feature type="region of interest" description="Disordered" evidence="1">
    <location>
        <begin position="117"/>
        <end position="154"/>
    </location>
</feature>
<proteinExistence type="predicted"/>
<keyword evidence="2" id="KW-0732">Signal</keyword>
<sequence>MLGVFAFLSIQAAALADRSTVVQHSGLIFDTSVRKVGNLTEKVPIKELNYDSMQAMDTLLAAAVKDVNSRVAGELTEKASNAMKAGEAYSALLKEQYAGHLGFETGVKTFRTAVSAEHHRNTQSVRKALASGKVAPASAEGGESMPTTSNGVGG</sequence>
<organism evidence="3">
    <name type="scientific">Alexandrium monilatum</name>
    <dbReference type="NCBI Taxonomy" id="311494"/>
    <lineage>
        <taxon>Eukaryota</taxon>
        <taxon>Sar</taxon>
        <taxon>Alveolata</taxon>
        <taxon>Dinophyceae</taxon>
        <taxon>Gonyaulacales</taxon>
        <taxon>Pyrocystaceae</taxon>
        <taxon>Alexandrium</taxon>
    </lineage>
</organism>
<feature type="chain" id="PRO_5031010110" evidence="2">
    <location>
        <begin position="17"/>
        <end position="154"/>
    </location>
</feature>
<evidence type="ECO:0000256" key="2">
    <source>
        <dbReference type="SAM" id="SignalP"/>
    </source>
</evidence>
<evidence type="ECO:0000256" key="1">
    <source>
        <dbReference type="SAM" id="MobiDB-lite"/>
    </source>
</evidence>
<gene>
    <name evidence="3" type="ORF">AMON00008_LOCUS14857</name>
</gene>
<evidence type="ECO:0000313" key="3">
    <source>
        <dbReference type="EMBL" id="CAE4575238.1"/>
    </source>
</evidence>
<feature type="compositionally biased region" description="Polar residues" evidence="1">
    <location>
        <begin position="145"/>
        <end position="154"/>
    </location>
</feature>
<name>A0A7S4VBU8_9DINO</name>
<dbReference type="EMBL" id="HBNR01022277">
    <property type="protein sequence ID" value="CAE4575238.1"/>
    <property type="molecule type" value="Transcribed_RNA"/>
</dbReference>
<protein>
    <submittedName>
        <fullName evidence="3">Uncharacterized protein</fullName>
    </submittedName>
</protein>
<reference evidence="3" key="1">
    <citation type="submission" date="2021-01" db="EMBL/GenBank/DDBJ databases">
        <authorList>
            <person name="Corre E."/>
            <person name="Pelletier E."/>
            <person name="Niang G."/>
            <person name="Scheremetjew M."/>
            <person name="Finn R."/>
            <person name="Kale V."/>
            <person name="Holt S."/>
            <person name="Cochrane G."/>
            <person name="Meng A."/>
            <person name="Brown T."/>
            <person name="Cohen L."/>
        </authorList>
    </citation>
    <scope>NUCLEOTIDE SEQUENCE</scope>
    <source>
        <strain evidence="3">CCMP3105</strain>
    </source>
</reference>